<evidence type="ECO:0000313" key="2">
    <source>
        <dbReference type="EMBL" id="EAT87683.1"/>
    </source>
</evidence>
<evidence type="ECO:0000256" key="1">
    <source>
        <dbReference type="SAM" id="MobiDB-lite"/>
    </source>
</evidence>
<dbReference type="KEGG" id="pno:SNOG_05292"/>
<gene>
    <name evidence="2" type="ORF">SNOG_05292</name>
</gene>
<proteinExistence type="predicted"/>
<dbReference type="AlphaFoldDB" id="Q0USH2"/>
<dbReference type="GeneID" id="5972574"/>
<dbReference type="VEuPathDB" id="FungiDB:JI435_052910"/>
<name>Q0USH2_PHANO</name>
<dbReference type="RefSeq" id="XP_001795699.1">
    <property type="nucleotide sequence ID" value="XM_001795647.1"/>
</dbReference>
<dbReference type="EMBL" id="CH445331">
    <property type="protein sequence ID" value="EAT87683.1"/>
    <property type="molecule type" value="Genomic_DNA"/>
</dbReference>
<dbReference type="Proteomes" id="UP000001055">
    <property type="component" value="Unassembled WGS sequence"/>
</dbReference>
<organism evidence="2 3">
    <name type="scientific">Phaeosphaeria nodorum (strain SN15 / ATCC MYA-4574 / FGSC 10173)</name>
    <name type="common">Glume blotch fungus</name>
    <name type="synonym">Parastagonospora nodorum</name>
    <dbReference type="NCBI Taxonomy" id="321614"/>
    <lineage>
        <taxon>Eukaryota</taxon>
        <taxon>Fungi</taxon>
        <taxon>Dikarya</taxon>
        <taxon>Ascomycota</taxon>
        <taxon>Pezizomycotina</taxon>
        <taxon>Dothideomycetes</taxon>
        <taxon>Pleosporomycetidae</taxon>
        <taxon>Pleosporales</taxon>
        <taxon>Pleosporineae</taxon>
        <taxon>Phaeosphaeriaceae</taxon>
        <taxon>Parastagonospora</taxon>
    </lineage>
</organism>
<accession>Q0USH2</accession>
<sequence length="109" mass="12166">MADATRAVNLQSCASDRPTGDKLPARVDISPPPLRRQRSGPERTVNLRHFQSQRTMSQMDRLTIRRDPDVLYSHQAGVAFFRVGSVTKNIGLKSPIPQDHKTELSAESV</sequence>
<dbReference type="InParanoid" id="Q0USH2"/>
<feature type="region of interest" description="Disordered" evidence="1">
    <location>
        <begin position="1"/>
        <end position="41"/>
    </location>
</feature>
<dbReference type="HOGENOM" id="CLU_2184904_0_0_1"/>
<protein>
    <submittedName>
        <fullName evidence="2">Uncharacterized protein</fullName>
    </submittedName>
</protein>
<reference evidence="3" key="1">
    <citation type="journal article" date="2007" name="Plant Cell">
        <title>Dothideomycete-plant interactions illuminated by genome sequencing and EST analysis of the wheat pathogen Stagonospora nodorum.</title>
        <authorList>
            <person name="Hane J.K."/>
            <person name="Lowe R.G."/>
            <person name="Solomon P.S."/>
            <person name="Tan K.C."/>
            <person name="Schoch C.L."/>
            <person name="Spatafora J.W."/>
            <person name="Crous P.W."/>
            <person name="Kodira C."/>
            <person name="Birren B.W."/>
            <person name="Galagan J.E."/>
            <person name="Torriani S.F."/>
            <person name="McDonald B.A."/>
            <person name="Oliver R.P."/>
        </authorList>
    </citation>
    <scope>NUCLEOTIDE SEQUENCE [LARGE SCALE GENOMIC DNA]</scope>
    <source>
        <strain evidence="3">SN15 / ATCC MYA-4574 / FGSC 10173</strain>
    </source>
</reference>
<evidence type="ECO:0000313" key="3">
    <source>
        <dbReference type="Proteomes" id="UP000001055"/>
    </source>
</evidence>